<evidence type="ECO:0000313" key="3">
    <source>
        <dbReference type="Proteomes" id="UP001589896"/>
    </source>
</evidence>
<evidence type="ECO:0000256" key="1">
    <source>
        <dbReference type="SAM" id="MobiDB-lite"/>
    </source>
</evidence>
<feature type="region of interest" description="Disordered" evidence="1">
    <location>
        <begin position="613"/>
        <end position="639"/>
    </location>
</feature>
<comment type="caution">
    <text evidence="2">The sequence shown here is derived from an EMBL/GenBank/DDBJ whole genome shotgun (WGS) entry which is preliminary data.</text>
</comment>
<feature type="region of interest" description="Disordered" evidence="1">
    <location>
        <begin position="476"/>
        <end position="499"/>
    </location>
</feature>
<dbReference type="Proteomes" id="UP001589896">
    <property type="component" value="Unassembled WGS sequence"/>
</dbReference>
<name>A0ABV6RXS3_9GAMM</name>
<evidence type="ECO:0000313" key="2">
    <source>
        <dbReference type="EMBL" id="MFC0681779.1"/>
    </source>
</evidence>
<keyword evidence="3" id="KW-1185">Reference proteome</keyword>
<feature type="compositionally biased region" description="Gly residues" evidence="1">
    <location>
        <begin position="618"/>
        <end position="636"/>
    </location>
</feature>
<reference evidence="2 3" key="1">
    <citation type="submission" date="2024-09" db="EMBL/GenBank/DDBJ databases">
        <authorList>
            <person name="Sun Q."/>
            <person name="Mori K."/>
        </authorList>
    </citation>
    <scope>NUCLEOTIDE SEQUENCE [LARGE SCALE GENOMIC DNA]</scope>
    <source>
        <strain evidence="2 3">KCTC 23076</strain>
    </source>
</reference>
<dbReference type="SUPFAM" id="SSF55874">
    <property type="entry name" value="ATPase domain of HSP90 chaperone/DNA topoisomerase II/histidine kinase"/>
    <property type="match status" value="1"/>
</dbReference>
<sequence>MTQKIANPIVEAALGANDVESAMKVQDMIAADVGGRYERPLGDRWQNLGLLGSGGSFDLKLIEQVTNMQDAVLERLALKTWDARESVPYPTPLAAAEDLLGGLSDEEAAELVSVRFTESNGSPSKSKRLTAVFRDKGIGMTAESVCTTVFRLGGSNKEDAYYLQGAFGMGGALTYRNAEAVVLVTRKDPDLLLEGEEDEISVAVVEWQQGTKGQTALYLVDRPWEQPGDYTRVWSCAASEHPSFEPGTHVALVSYRVEGIYRGFESDEKSFPSILNTRLYRPVTPVLFTNETDRGRNTKIRGLERKLEQSAHDFPSDEETLIFKYAGETYHLPLRYTLFPTSGAGNRRSLIAHDHAVLFLSNGQVHHHWTIDDFRSKTQFAKLRSRILVVVETDDLPIALRTALFTPDRSSLVKADIALRLEHEVRAFVDGWDALREENAALIRAALDQTFGEGSAAIGQRIGRAILATGFSAGGGNGTTGGGNGNGSGKSGGGGGTTKPIELLQDPTYLRGPAHVIGEPGLTLSRTYSINGPDGFLGGRGQLQVFLEHPDLDAERDISVGPLRGGRVRVQIALPDSMEVGSYSIKLKVENWFKTSGGLGPTLEHVTTLEVAEDVPGKGSGGGGKTTTGSGTGGPKEGGHNVALRWTGLEEEGFSRKTVGVVDATPASVLAEADPGNYGELASLGDAPIPTIALNTEYSPLKKYMASRTKTLDTLDRPRERYAVGVGVALMLLEQKAKADREGDQPAMSEDAIAAAQEAAARAVLAVMPAFDELAKESGLES</sequence>
<dbReference type="RefSeq" id="WP_386675031.1">
    <property type="nucleotide sequence ID" value="NZ_JBHLTG010000009.1"/>
</dbReference>
<feature type="compositionally biased region" description="Gly residues" evidence="1">
    <location>
        <begin position="476"/>
        <end position="497"/>
    </location>
</feature>
<protein>
    <submittedName>
        <fullName evidence="2">Uncharacterized protein</fullName>
    </submittedName>
</protein>
<proteinExistence type="predicted"/>
<dbReference type="InterPro" id="IPR036890">
    <property type="entry name" value="HATPase_C_sf"/>
</dbReference>
<gene>
    <name evidence="2" type="ORF">ACFFGH_28440</name>
</gene>
<accession>A0ABV6RXS3</accession>
<dbReference type="EMBL" id="JBHLTG010000009">
    <property type="protein sequence ID" value="MFC0681779.1"/>
    <property type="molecule type" value="Genomic_DNA"/>
</dbReference>
<organism evidence="2 3">
    <name type="scientific">Lysobacter korlensis</name>
    <dbReference type="NCBI Taxonomy" id="553636"/>
    <lineage>
        <taxon>Bacteria</taxon>
        <taxon>Pseudomonadati</taxon>
        <taxon>Pseudomonadota</taxon>
        <taxon>Gammaproteobacteria</taxon>
        <taxon>Lysobacterales</taxon>
        <taxon>Lysobacteraceae</taxon>
        <taxon>Lysobacter</taxon>
    </lineage>
</organism>